<dbReference type="AlphaFoldDB" id="A0AAD1R1P2"/>
<evidence type="ECO:0000256" key="2">
    <source>
        <dbReference type="ARBA" id="ARBA00022525"/>
    </source>
</evidence>
<dbReference type="EMBL" id="OW240912">
    <property type="protein sequence ID" value="CAH2222102.1"/>
    <property type="molecule type" value="Genomic_DNA"/>
</dbReference>
<keyword evidence="3" id="KW-1015">Disulfide bond</keyword>
<evidence type="ECO:0000259" key="5">
    <source>
        <dbReference type="PROSITE" id="PS51233"/>
    </source>
</evidence>
<accession>A0AAD1R1P2</accession>
<dbReference type="Pfam" id="PF01826">
    <property type="entry name" value="TIL"/>
    <property type="match status" value="1"/>
</dbReference>
<evidence type="ECO:0000256" key="4">
    <source>
        <dbReference type="ARBA" id="ARBA00023180"/>
    </source>
</evidence>
<dbReference type="CDD" id="cd19941">
    <property type="entry name" value="TIL"/>
    <property type="match status" value="1"/>
</dbReference>
<dbReference type="Proteomes" id="UP001295444">
    <property type="component" value="Chromosome 01"/>
</dbReference>
<dbReference type="PANTHER" id="PTHR11339:SF396">
    <property type="entry name" value="SCO-SPONDIN"/>
    <property type="match status" value="1"/>
</dbReference>
<dbReference type="InterPro" id="IPR014853">
    <property type="entry name" value="VWF/SSPO/ZAN-like_Cys-rich_dom"/>
</dbReference>
<keyword evidence="4" id="KW-0325">Glycoprotein</keyword>
<evidence type="ECO:0000313" key="6">
    <source>
        <dbReference type="EMBL" id="CAH2222102.1"/>
    </source>
</evidence>
<proteinExistence type="predicted"/>
<dbReference type="Pfam" id="PF00094">
    <property type="entry name" value="VWD"/>
    <property type="match status" value="1"/>
</dbReference>
<evidence type="ECO:0000256" key="3">
    <source>
        <dbReference type="ARBA" id="ARBA00023157"/>
    </source>
</evidence>
<keyword evidence="7" id="KW-1185">Reference proteome</keyword>
<protein>
    <submittedName>
        <fullName evidence="6">SCO-spondin</fullName>
    </submittedName>
</protein>
<dbReference type="InterPro" id="IPR036084">
    <property type="entry name" value="Ser_inhib-like_sf"/>
</dbReference>
<dbReference type="Pfam" id="PF08742">
    <property type="entry name" value="C8"/>
    <property type="match status" value="1"/>
</dbReference>
<organism evidence="6 7">
    <name type="scientific">Pelobates cultripes</name>
    <name type="common">Western spadefoot toad</name>
    <dbReference type="NCBI Taxonomy" id="61616"/>
    <lineage>
        <taxon>Eukaryota</taxon>
        <taxon>Metazoa</taxon>
        <taxon>Chordata</taxon>
        <taxon>Craniata</taxon>
        <taxon>Vertebrata</taxon>
        <taxon>Euteleostomi</taxon>
        <taxon>Amphibia</taxon>
        <taxon>Batrachia</taxon>
        <taxon>Anura</taxon>
        <taxon>Pelobatoidea</taxon>
        <taxon>Pelobatidae</taxon>
        <taxon>Pelobates</taxon>
    </lineage>
</organism>
<dbReference type="Gene3D" id="2.10.25.10">
    <property type="entry name" value="Laminin"/>
    <property type="match status" value="1"/>
</dbReference>
<dbReference type="InterPro" id="IPR002919">
    <property type="entry name" value="TIL_dom"/>
</dbReference>
<evidence type="ECO:0000256" key="1">
    <source>
        <dbReference type="ARBA" id="ARBA00004613"/>
    </source>
</evidence>
<dbReference type="SUPFAM" id="SSF57567">
    <property type="entry name" value="Serine protease inhibitors"/>
    <property type="match status" value="1"/>
</dbReference>
<dbReference type="PROSITE" id="PS51233">
    <property type="entry name" value="VWFD"/>
    <property type="match status" value="1"/>
</dbReference>
<dbReference type="PANTHER" id="PTHR11339">
    <property type="entry name" value="EXTRACELLULAR MATRIX GLYCOPROTEIN RELATED"/>
    <property type="match status" value="1"/>
</dbReference>
<keyword evidence="2" id="KW-0964">Secreted</keyword>
<feature type="domain" description="VWFD" evidence="5">
    <location>
        <begin position="1"/>
        <end position="55"/>
    </location>
</feature>
<dbReference type="InterPro" id="IPR001846">
    <property type="entry name" value="VWF_type-D"/>
</dbReference>
<feature type="non-terminal residue" evidence="6">
    <location>
        <position position="196"/>
    </location>
</feature>
<dbReference type="SMART" id="SM00832">
    <property type="entry name" value="C8"/>
    <property type="match status" value="1"/>
</dbReference>
<gene>
    <name evidence="6" type="ORF">PECUL_23A061467</name>
</gene>
<sequence length="196" mass="22078">TRVYVKLDPGFQGRVSGLCGNFDGDTENDFMSRQGIIEPTSDLFGNSWRMSLMCPEVHSDDFQHPCTENSHRVTWARKRCGILMHELFLPCHQEVPCQQYYDWCVYDACGCDSGGDCECLCTAIATYAEECNRHGVYIRWRTQDLCPMQCDNGLIYEACGPACPRTCKNPALDPGELCAFRSCVEGCFCPEGKVLH</sequence>
<dbReference type="InterPro" id="IPR050780">
    <property type="entry name" value="Mucin_vWF_Thrombospondin_sf"/>
</dbReference>
<comment type="subcellular location">
    <subcellularLocation>
        <location evidence="1">Secreted</location>
    </subcellularLocation>
</comment>
<reference evidence="6" key="1">
    <citation type="submission" date="2022-03" db="EMBL/GenBank/DDBJ databases">
        <authorList>
            <person name="Alioto T."/>
            <person name="Alioto T."/>
            <person name="Gomez Garrido J."/>
        </authorList>
    </citation>
    <scope>NUCLEOTIDE SEQUENCE</scope>
</reference>
<feature type="non-terminal residue" evidence="6">
    <location>
        <position position="1"/>
    </location>
</feature>
<evidence type="ECO:0000313" key="7">
    <source>
        <dbReference type="Proteomes" id="UP001295444"/>
    </source>
</evidence>
<name>A0AAD1R1P2_PELCU</name>